<protein>
    <submittedName>
        <fullName evidence="3">DUF58 domain-containing protein</fullName>
    </submittedName>
</protein>
<dbReference type="EMBL" id="BAABKE010000002">
    <property type="protein sequence ID" value="GAA5097242.1"/>
    <property type="molecule type" value="Genomic_DNA"/>
</dbReference>
<evidence type="ECO:0000256" key="1">
    <source>
        <dbReference type="SAM" id="Phobius"/>
    </source>
</evidence>
<feature type="transmembrane region" description="Helical" evidence="1">
    <location>
        <begin position="28"/>
        <end position="51"/>
    </location>
</feature>
<dbReference type="Proteomes" id="UP001500631">
    <property type="component" value="Unassembled WGS sequence"/>
</dbReference>
<evidence type="ECO:0000259" key="2">
    <source>
        <dbReference type="Pfam" id="PF01882"/>
    </source>
</evidence>
<name>A0ABP9MII4_9GAMM</name>
<feature type="transmembrane region" description="Helical" evidence="1">
    <location>
        <begin position="57"/>
        <end position="77"/>
    </location>
</feature>
<proteinExistence type="predicted"/>
<comment type="caution">
    <text evidence="3">The sequence shown here is derived from an EMBL/GenBank/DDBJ whole genome shotgun (WGS) entry which is preliminary data.</text>
</comment>
<evidence type="ECO:0000313" key="4">
    <source>
        <dbReference type="Proteomes" id="UP001500631"/>
    </source>
</evidence>
<dbReference type="InterPro" id="IPR002881">
    <property type="entry name" value="DUF58"/>
</dbReference>
<dbReference type="PANTHER" id="PTHR34351:SF1">
    <property type="entry name" value="SLR1927 PROTEIN"/>
    <property type="match status" value="1"/>
</dbReference>
<gene>
    <name evidence="3" type="ORF">GCM10023338_08490</name>
</gene>
<reference evidence="4" key="1">
    <citation type="journal article" date="2019" name="Int. J. Syst. Evol. Microbiol.">
        <title>The Global Catalogue of Microorganisms (GCM) 10K type strain sequencing project: providing services to taxonomists for standard genome sequencing and annotation.</title>
        <authorList>
            <consortium name="The Broad Institute Genomics Platform"/>
            <consortium name="The Broad Institute Genome Sequencing Center for Infectious Disease"/>
            <person name="Wu L."/>
            <person name="Ma J."/>
        </authorList>
    </citation>
    <scope>NUCLEOTIDE SEQUENCE [LARGE SCALE GENOMIC DNA]</scope>
    <source>
        <strain evidence="4">JCM 18424</strain>
    </source>
</reference>
<keyword evidence="4" id="KW-1185">Reference proteome</keyword>
<accession>A0ABP9MII4</accession>
<dbReference type="RefSeq" id="WP_077924947.1">
    <property type="nucleotide sequence ID" value="NZ_BAABKE010000002.1"/>
</dbReference>
<dbReference type="Pfam" id="PF01882">
    <property type="entry name" value="DUF58"/>
    <property type="match status" value="1"/>
</dbReference>
<organism evidence="3 4">
    <name type="scientific">Wohlfahrtiimonas larvae</name>
    <dbReference type="NCBI Taxonomy" id="1157986"/>
    <lineage>
        <taxon>Bacteria</taxon>
        <taxon>Pseudomonadati</taxon>
        <taxon>Pseudomonadota</taxon>
        <taxon>Gammaproteobacteria</taxon>
        <taxon>Cardiobacteriales</taxon>
        <taxon>Ignatzschineriaceae</taxon>
        <taxon>Wohlfahrtiimonas</taxon>
    </lineage>
</organism>
<keyword evidence="1" id="KW-1133">Transmembrane helix</keyword>
<evidence type="ECO:0000313" key="3">
    <source>
        <dbReference type="EMBL" id="GAA5097242.1"/>
    </source>
</evidence>
<dbReference type="PANTHER" id="PTHR34351">
    <property type="entry name" value="SLR1927 PROTEIN-RELATED"/>
    <property type="match status" value="1"/>
</dbReference>
<sequence>MFNFKSFKERINQRIPRNSQVTLNRKQIFIFPTKFGFIYIGMCFVLFIMAMNFENSLVYIMLFWLVSIFVSTMILTWRNLDGLRLRNAGSEPIFASDEATFNITIESLGRAHHSLWLSSKYSNNFVDCQAKASSTTYLFVSETQRGRVRLPRFIVETTYPLGIFRAWSYVDLDQTTLCYPRPLASELQYYSSVDLEDSDYLDSGVSKNRGVDNFDELKNYELGDAVSRIDWKAYAKGHGLLVKTFTEQASKEIWLSEQDFTGNLETRLSQMCYWVLEFSKNNQRFGIILGNDIKIEPNSSDIHTKKCLEALALYRTLND</sequence>
<keyword evidence="1" id="KW-0472">Membrane</keyword>
<feature type="domain" description="DUF58" evidence="2">
    <location>
        <begin position="217"/>
        <end position="311"/>
    </location>
</feature>
<keyword evidence="1" id="KW-0812">Transmembrane</keyword>